<dbReference type="InterPro" id="IPR034660">
    <property type="entry name" value="DinB/YfiT-like"/>
</dbReference>
<dbReference type="Proteomes" id="UP000294508">
    <property type="component" value="Unassembled WGS sequence"/>
</dbReference>
<protein>
    <recommendedName>
        <fullName evidence="3">DinB family protein</fullName>
    </recommendedName>
</protein>
<keyword evidence="2" id="KW-1185">Reference proteome</keyword>
<evidence type="ECO:0000313" key="2">
    <source>
        <dbReference type="Proteomes" id="UP000294508"/>
    </source>
</evidence>
<accession>A0A4R2HH46</accession>
<comment type="caution">
    <text evidence="1">The sequence shown here is derived from an EMBL/GenBank/DDBJ whole genome shotgun (WGS) entry which is preliminary data.</text>
</comment>
<dbReference type="AlphaFoldDB" id="A0A4R2HH46"/>
<name>A0A4R2HH46_9ACTN</name>
<dbReference type="Gene3D" id="1.20.120.450">
    <property type="entry name" value="dinb family like domain"/>
    <property type="match status" value="1"/>
</dbReference>
<gene>
    <name evidence="1" type="ORF">EV652_106487</name>
</gene>
<dbReference type="SUPFAM" id="SSF109854">
    <property type="entry name" value="DinB/YfiT-like putative metalloenzymes"/>
    <property type="match status" value="1"/>
</dbReference>
<evidence type="ECO:0008006" key="3">
    <source>
        <dbReference type="Google" id="ProtNLM"/>
    </source>
</evidence>
<evidence type="ECO:0000313" key="1">
    <source>
        <dbReference type="EMBL" id="TCO28501.1"/>
    </source>
</evidence>
<sequence>MASDGCSECGYNFEWNRTKLVARCDGFPVVLKNMLAADADCVRRRPAAEVWAPIEYAAHVGEAVGWYAGRIRRVLDEDHPQLESFDFDAAAEKGEYLHRSVSEVVADVRTAYREVADIARTVSGNQSCLGQQAG</sequence>
<organism evidence="1 2">
    <name type="scientific">Kribbella steppae</name>
    <dbReference type="NCBI Taxonomy" id="2512223"/>
    <lineage>
        <taxon>Bacteria</taxon>
        <taxon>Bacillati</taxon>
        <taxon>Actinomycetota</taxon>
        <taxon>Actinomycetes</taxon>
        <taxon>Propionibacteriales</taxon>
        <taxon>Kribbellaceae</taxon>
        <taxon>Kribbella</taxon>
    </lineage>
</organism>
<reference evidence="1 2" key="1">
    <citation type="journal article" date="2015" name="Stand. Genomic Sci.">
        <title>Genomic Encyclopedia of Bacterial and Archaeal Type Strains, Phase III: the genomes of soil and plant-associated and newly described type strains.</title>
        <authorList>
            <person name="Whitman W.B."/>
            <person name="Woyke T."/>
            <person name="Klenk H.P."/>
            <person name="Zhou Y."/>
            <person name="Lilburn T.G."/>
            <person name="Beck B.J."/>
            <person name="De Vos P."/>
            <person name="Vandamme P."/>
            <person name="Eisen J.A."/>
            <person name="Garrity G."/>
            <person name="Hugenholtz P."/>
            <person name="Kyrpides N.C."/>
        </authorList>
    </citation>
    <scope>NUCLEOTIDE SEQUENCE [LARGE SCALE GENOMIC DNA]</scope>
    <source>
        <strain evidence="1 2">VKM Ac-2572</strain>
    </source>
</reference>
<proteinExistence type="predicted"/>
<dbReference type="EMBL" id="SLWN01000006">
    <property type="protein sequence ID" value="TCO28501.1"/>
    <property type="molecule type" value="Genomic_DNA"/>
</dbReference>